<dbReference type="Proteomes" id="UP000050280">
    <property type="component" value="Unassembled WGS sequence"/>
</dbReference>
<keyword evidence="2" id="KW-1185">Reference proteome</keyword>
<dbReference type="STRING" id="1300341.I595_3684"/>
<dbReference type="RefSeq" id="WP_054560617.1">
    <property type="nucleotide sequence ID" value="NZ_LDJX01000013.1"/>
</dbReference>
<evidence type="ECO:0000313" key="2">
    <source>
        <dbReference type="Proteomes" id="UP000050280"/>
    </source>
</evidence>
<dbReference type="EMBL" id="LDJX01000013">
    <property type="protein sequence ID" value="KPM30207.1"/>
    <property type="molecule type" value="Genomic_DNA"/>
</dbReference>
<protein>
    <submittedName>
        <fullName evidence="1">Uncharacterized protein</fullName>
    </submittedName>
</protein>
<reference evidence="1 2" key="1">
    <citation type="submission" date="2015-09" db="EMBL/GenBank/DDBJ databases">
        <title>Genome sequence of the marine flavobacterium Croceitalea dokdonensis DOKDO 023 that contains proton- and sodium-pumping rhodopsins.</title>
        <authorList>
            <person name="Kwon S.-K."/>
            <person name="Lee H.K."/>
            <person name="Kwak M.-J."/>
            <person name="Kim J.F."/>
        </authorList>
    </citation>
    <scope>NUCLEOTIDE SEQUENCE [LARGE SCALE GENOMIC DNA]</scope>
    <source>
        <strain evidence="1 2">DOKDO 023</strain>
    </source>
</reference>
<dbReference type="PATRIC" id="fig|1300341.3.peg.933"/>
<dbReference type="AlphaFoldDB" id="A0A0P7AMD1"/>
<proteinExistence type="predicted"/>
<gene>
    <name evidence="1" type="ORF">I595_3684</name>
</gene>
<evidence type="ECO:0000313" key="1">
    <source>
        <dbReference type="EMBL" id="KPM30207.1"/>
    </source>
</evidence>
<organism evidence="1 2">
    <name type="scientific">Croceitalea dokdonensis DOKDO 023</name>
    <dbReference type="NCBI Taxonomy" id="1300341"/>
    <lineage>
        <taxon>Bacteria</taxon>
        <taxon>Pseudomonadati</taxon>
        <taxon>Bacteroidota</taxon>
        <taxon>Flavobacteriia</taxon>
        <taxon>Flavobacteriales</taxon>
        <taxon>Flavobacteriaceae</taxon>
        <taxon>Croceitalea</taxon>
    </lineage>
</organism>
<comment type="caution">
    <text evidence="1">The sequence shown here is derived from an EMBL/GenBank/DDBJ whole genome shotgun (WGS) entry which is preliminary data.</text>
</comment>
<sequence>MVNLFQDKTPMKFPLLYFMLLTFGTCLGQSSQMDLKTYFSESEIMDLNLITDFFQSEFCGNTDRTKFGSCITSSLPKLNDWEYKYLRKKISWKKQKKLYSKISDSTFNKIWAICNSTFLVSKPKYEHKMICFSQNPVILSFVKALGKSNRFLGNYAEKLEIVGGFNNINDISISLVDHSEEWNLKDRNIQIFLAIQYLTQNDMLKRDRKVGRLEKRYTRELSKKSKKTVPNNG</sequence>
<name>A0A0P7AMD1_9FLAO</name>
<accession>A0A0P7AMD1</accession>
<dbReference type="OrthoDB" id="979576at2"/>